<dbReference type="EMBL" id="JH597773">
    <property type="protein sequence ID" value="EHQ08297.1"/>
    <property type="molecule type" value="Genomic_DNA"/>
</dbReference>
<dbReference type="STRING" id="183.GCA_002009735_02073"/>
<sequence length="160" mass="17509">MRFLTYAIALVYAIMHPIEAARGFWDYLMSDRVRAVKVLLPVLLSCAALLLFFAGCSTAPVTVPPIEQALDELNDIPCPESPDTARTDCVQKKTTVRQAIMQTHAAAEQSAITIAELKEEVEDLREDAALGSTIKWIVYSAGSLLALGILFLGLRKFGII</sequence>
<dbReference type="AlphaFoldDB" id="H2CL46"/>
<feature type="transmembrane region" description="Helical" evidence="1">
    <location>
        <begin position="136"/>
        <end position="154"/>
    </location>
</feature>
<keyword evidence="1" id="KW-0812">Transmembrane</keyword>
<keyword evidence="1" id="KW-1133">Transmembrane helix</keyword>
<gene>
    <name evidence="2" type="ORF">Lepil_3640</name>
</gene>
<accession>H2CL46</accession>
<dbReference type="HOGENOM" id="CLU_1650052_0_0_12"/>
<feature type="transmembrane region" description="Helical" evidence="1">
    <location>
        <begin position="36"/>
        <end position="56"/>
    </location>
</feature>
<organism evidence="2 3">
    <name type="scientific">Leptonema illini DSM 21528</name>
    <dbReference type="NCBI Taxonomy" id="929563"/>
    <lineage>
        <taxon>Bacteria</taxon>
        <taxon>Pseudomonadati</taxon>
        <taxon>Spirochaetota</taxon>
        <taxon>Spirochaetia</taxon>
        <taxon>Leptospirales</taxon>
        <taxon>Leptospiraceae</taxon>
        <taxon>Leptonema</taxon>
    </lineage>
</organism>
<evidence type="ECO:0000313" key="2">
    <source>
        <dbReference type="EMBL" id="EHQ08297.1"/>
    </source>
</evidence>
<name>H2CL46_9LEPT</name>
<reference evidence="2 3" key="1">
    <citation type="submission" date="2011-10" db="EMBL/GenBank/DDBJ databases">
        <title>The Improved High-Quality Draft genome of Leptonema illini DSM 21528.</title>
        <authorList>
            <consortium name="US DOE Joint Genome Institute (JGI-PGF)"/>
            <person name="Lucas S."/>
            <person name="Copeland A."/>
            <person name="Lapidus A."/>
            <person name="Glavina del Rio T."/>
            <person name="Dalin E."/>
            <person name="Tice H."/>
            <person name="Bruce D."/>
            <person name="Goodwin L."/>
            <person name="Pitluck S."/>
            <person name="Peters L."/>
            <person name="Mikhailova N."/>
            <person name="Held B."/>
            <person name="Kyrpides N."/>
            <person name="Mavromatis K."/>
            <person name="Ivanova N."/>
            <person name="Markowitz V."/>
            <person name="Cheng J.-F."/>
            <person name="Hugenholtz P."/>
            <person name="Woyke T."/>
            <person name="Wu D."/>
            <person name="Gronow S."/>
            <person name="Wellnitz S."/>
            <person name="Brambilla E.-M."/>
            <person name="Klenk H.-P."/>
            <person name="Eisen J.A."/>
        </authorList>
    </citation>
    <scope>NUCLEOTIDE SEQUENCE [LARGE SCALE GENOMIC DNA]</scope>
    <source>
        <strain evidence="2 3">DSM 21528</strain>
    </source>
</reference>
<keyword evidence="1" id="KW-0472">Membrane</keyword>
<protein>
    <submittedName>
        <fullName evidence="2">Uncharacterized protein</fullName>
    </submittedName>
</protein>
<dbReference type="Proteomes" id="UP000005737">
    <property type="component" value="Unassembled WGS sequence"/>
</dbReference>
<keyword evidence="3" id="KW-1185">Reference proteome</keyword>
<dbReference type="RefSeq" id="WP_002774833.1">
    <property type="nucleotide sequence ID" value="NZ_JH597773.1"/>
</dbReference>
<proteinExistence type="predicted"/>
<evidence type="ECO:0000313" key="3">
    <source>
        <dbReference type="Proteomes" id="UP000005737"/>
    </source>
</evidence>
<evidence type="ECO:0000256" key="1">
    <source>
        <dbReference type="SAM" id="Phobius"/>
    </source>
</evidence>